<evidence type="ECO:0000313" key="1">
    <source>
        <dbReference type="EMBL" id="MCV9931911.1"/>
    </source>
</evidence>
<organism evidence="1 2">
    <name type="scientific">Flavobacterium frigoritolerans</name>
    <dbReference type="NCBI Taxonomy" id="2987686"/>
    <lineage>
        <taxon>Bacteria</taxon>
        <taxon>Pseudomonadati</taxon>
        <taxon>Bacteroidota</taxon>
        <taxon>Flavobacteriia</taxon>
        <taxon>Flavobacteriales</taxon>
        <taxon>Flavobacteriaceae</taxon>
        <taxon>Flavobacterium</taxon>
    </lineage>
</organism>
<reference evidence="1" key="1">
    <citation type="submission" date="2022-10" db="EMBL/GenBank/DDBJ databases">
        <title>Two novel species of Flavobacterium.</title>
        <authorList>
            <person name="Liu Q."/>
            <person name="Xin Y.-H."/>
        </authorList>
    </citation>
    <scope>NUCLEOTIDE SEQUENCE</scope>
    <source>
        <strain evidence="1">LS1R47</strain>
    </source>
</reference>
<dbReference type="AlphaFoldDB" id="A0A9X2ZNN5"/>
<keyword evidence="2" id="KW-1185">Reference proteome</keyword>
<dbReference type="Proteomes" id="UP001151133">
    <property type="component" value="Unassembled WGS sequence"/>
</dbReference>
<evidence type="ECO:0000313" key="2">
    <source>
        <dbReference type="Proteomes" id="UP001151133"/>
    </source>
</evidence>
<proteinExistence type="predicted"/>
<sequence>MKIYSVEPEGNQMADLEPARYFNLAIQQIQEAEEWLRTSEEACQALLVHLDVFVYLSKKYPEMANRRVAKLNRSQIKGTFYDWFERCGKKIPAKFRDGIKESADALFYELEKI</sequence>
<protein>
    <submittedName>
        <fullName evidence="1">Uncharacterized protein</fullName>
    </submittedName>
</protein>
<dbReference type="RefSeq" id="WP_264286213.1">
    <property type="nucleotide sequence ID" value="NZ_JAOZEV010000003.1"/>
</dbReference>
<comment type="caution">
    <text evidence="1">The sequence shown here is derived from an EMBL/GenBank/DDBJ whole genome shotgun (WGS) entry which is preliminary data.</text>
</comment>
<dbReference type="EMBL" id="JAOZEV010000003">
    <property type="protein sequence ID" value="MCV9931911.1"/>
    <property type="molecule type" value="Genomic_DNA"/>
</dbReference>
<accession>A0A9X2ZNN5</accession>
<name>A0A9X2ZNN5_9FLAO</name>
<gene>
    <name evidence="1" type="ORF">OIU80_06415</name>
</gene>